<evidence type="ECO:0000313" key="3">
    <source>
        <dbReference type="Proteomes" id="UP001462640"/>
    </source>
</evidence>
<proteinExistence type="inferred from homology"/>
<organism evidence="2 3">
    <name type="scientific">Roseateles flavus</name>
    <dbReference type="NCBI Taxonomy" id="3149041"/>
    <lineage>
        <taxon>Bacteria</taxon>
        <taxon>Pseudomonadati</taxon>
        <taxon>Pseudomonadota</taxon>
        <taxon>Betaproteobacteria</taxon>
        <taxon>Burkholderiales</taxon>
        <taxon>Sphaerotilaceae</taxon>
        <taxon>Roseateles</taxon>
    </lineage>
</organism>
<dbReference type="CDD" id="cd02252">
    <property type="entry name" value="nylC_like"/>
    <property type="match status" value="1"/>
</dbReference>
<dbReference type="RefSeq" id="WP_347611456.1">
    <property type="nucleotide sequence ID" value="NZ_JBDPZC010000007.1"/>
</dbReference>
<gene>
    <name evidence="2" type="ORF">ABDJ40_16415</name>
</gene>
<dbReference type="InterPro" id="IPR016117">
    <property type="entry name" value="ArgJ-like_dom_sf"/>
</dbReference>
<dbReference type="Proteomes" id="UP001462640">
    <property type="component" value="Unassembled WGS sequence"/>
</dbReference>
<keyword evidence="3" id="KW-1185">Reference proteome</keyword>
<dbReference type="Pfam" id="PF03576">
    <property type="entry name" value="Peptidase_S58"/>
    <property type="match status" value="1"/>
</dbReference>
<dbReference type="SUPFAM" id="SSF56266">
    <property type="entry name" value="DmpA/ArgJ-like"/>
    <property type="match status" value="1"/>
</dbReference>
<dbReference type="InterPro" id="IPR005321">
    <property type="entry name" value="Peptidase_S58_DmpA"/>
</dbReference>
<sequence>MAGTLQGQLCDVAGLRLGHWTDSRRPTGCSVVLCPQGVTAGVDVRGAAPGSRETDLLRPENTVQQVHALLLSGGSAFGLDAASGVMRWLRERGHGLAVGPARVPIVPAAVIFDLWLGDPVLTPDADAGYAACEAAGLSAARGSVGAGAGATVGKLLGPQWAMKGGLGMASLRVGATTLSALAVVNAVGDVVDPASGRILAGARGEDGRPRGTVQALLQGVAPIRPIAGAATTLAVVATDARLDKAQATKLAQMAHDGLARSINPVHQPSDGDIVFSLATGASGPADLGLLGVMAAEALAAAVVDAVRSASGLPGLPSAGELG</sequence>
<dbReference type="Gene3D" id="3.60.70.12">
    <property type="entry name" value="L-amino peptidase D-ALA esterase/amidase"/>
    <property type="match status" value="1"/>
</dbReference>
<reference evidence="2 3" key="1">
    <citation type="submission" date="2024-05" db="EMBL/GenBank/DDBJ databases">
        <title>Roseateles sp. 2.12 16S ribosomal RNA gene Genome sequencing and assembly.</title>
        <authorList>
            <person name="Woo H."/>
        </authorList>
    </citation>
    <scope>NUCLEOTIDE SEQUENCE [LARGE SCALE GENOMIC DNA]</scope>
    <source>
        <strain evidence="2 3">2.12</strain>
    </source>
</reference>
<evidence type="ECO:0000313" key="2">
    <source>
        <dbReference type="EMBL" id="MEO3714350.1"/>
    </source>
</evidence>
<comment type="caution">
    <text evidence="2">The sequence shown here is derived from an EMBL/GenBank/DDBJ whole genome shotgun (WGS) entry which is preliminary data.</text>
</comment>
<comment type="similarity">
    <text evidence="1">Belongs to the peptidase S58 family.</text>
</comment>
<dbReference type="PANTHER" id="PTHR36512:SF3">
    <property type="entry name" value="BLR5678 PROTEIN"/>
    <property type="match status" value="1"/>
</dbReference>
<dbReference type="PANTHER" id="PTHR36512">
    <property type="entry name" value="D-AMINOPEPTIDASE"/>
    <property type="match status" value="1"/>
</dbReference>
<dbReference type="EMBL" id="JBDPZC010000007">
    <property type="protein sequence ID" value="MEO3714350.1"/>
    <property type="molecule type" value="Genomic_DNA"/>
</dbReference>
<protein>
    <submittedName>
        <fullName evidence="2">P1 family peptidase</fullName>
    </submittedName>
</protein>
<evidence type="ECO:0000256" key="1">
    <source>
        <dbReference type="ARBA" id="ARBA00007068"/>
    </source>
</evidence>
<accession>A0ABV0GH35</accession>
<name>A0ABV0GH35_9BURK</name>